<keyword evidence="6 7" id="KW-0472">Membrane</keyword>
<evidence type="ECO:0000256" key="5">
    <source>
        <dbReference type="ARBA" id="ARBA00022989"/>
    </source>
</evidence>
<dbReference type="InterPro" id="IPR044851">
    <property type="entry name" value="Wax_synthase"/>
</dbReference>
<evidence type="ECO:0000313" key="10">
    <source>
        <dbReference type="Proteomes" id="UP000308671"/>
    </source>
</evidence>
<dbReference type="GO" id="GO:0008374">
    <property type="term" value="F:O-acyltransferase activity"/>
    <property type="evidence" value="ECO:0007669"/>
    <property type="project" value="InterPro"/>
</dbReference>
<evidence type="ECO:0000259" key="8">
    <source>
        <dbReference type="Pfam" id="PF13813"/>
    </source>
</evidence>
<evidence type="ECO:0000256" key="2">
    <source>
        <dbReference type="ARBA" id="ARBA00007282"/>
    </source>
</evidence>
<evidence type="ECO:0000256" key="3">
    <source>
        <dbReference type="ARBA" id="ARBA00022679"/>
    </source>
</evidence>
<dbReference type="Pfam" id="PF13813">
    <property type="entry name" value="MBOAT_2"/>
    <property type="match status" value="1"/>
</dbReference>
<keyword evidence="10" id="KW-1185">Reference proteome</keyword>
<organism evidence="9 10">
    <name type="scientific">Botrytis galanthina</name>
    <dbReference type="NCBI Taxonomy" id="278940"/>
    <lineage>
        <taxon>Eukaryota</taxon>
        <taxon>Fungi</taxon>
        <taxon>Dikarya</taxon>
        <taxon>Ascomycota</taxon>
        <taxon>Pezizomycotina</taxon>
        <taxon>Leotiomycetes</taxon>
        <taxon>Helotiales</taxon>
        <taxon>Sclerotiniaceae</taxon>
        <taxon>Botrytis</taxon>
    </lineage>
</organism>
<dbReference type="OrthoDB" id="1077582at2759"/>
<evidence type="ECO:0000256" key="7">
    <source>
        <dbReference type="SAM" id="Phobius"/>
    </source>
</evidence>
<evidence type="ECO:0000313" key="9">
    <source>
        <dbReference type="EMBL" id="THV45130.1"/>
    </source>
</evidence>
<name>A0A4S8QKL3_9HELO</name>
<accession>A0A4S8QKL3</accession>
<feature type="domain" description="Wax synthase" evidence="8">
    <location>
        <begin position="244"/>
        <end position="331"/>
    </location>
</feature>
<keyword evidence="5 7" id="KW-1133">Transmembrane helix</keyword>
<dbReference type="InterPro" id="IPR032805">
    <property type="entry name" value="Wax_synthase_dom"/>
</dbReference>
<reference evidence="9 10" key="1">
    <citation type="submission" date="2017-12" db="EMBL/GenBank/DDBJ databases">
        <title>Comparative genomics of Botrytis spp.</title>
        <authorList>
            <person name="Valero-Jimenez C.A."/>
            <person name="Tapia P."/>
            <person name="Veloso J."/>
            <person name="Silva-Moreno E."/>
            <person name="Staats M."/>
            <person name="Valdes J.H."/>
            <person name="Van Kan J.A.L."/>
        </authorList>
    </citation>
    <scope>NUCLEOTIDE SEQUENCE [LARGE SCALE GENOMIC DNA]</scope>
    <source>
        <strain evidence="9 10">MUCL435</strain>
    </source>
</reference>
<gene>
    <name evidence="9" type="ORF">BGAL_0527g00080</name>
</gene>
<comment type="similarity">
    <text evidence="2">Belongs to the wax synthase family.</text>
</comment>
<evidence type="ECO:0000256" key="6">
    <source>
        <dbReference type="ARBA" id="ARBA00023136"/>
    </source>
</evidence>
<feature type="transmembrane region" description="Helical" evidence="7">
    <location>
        <begin position="211"/>
        <end position="232"/>
    </location>
</feature>
<comment type="caution">
    <text evidence="9">The sequence shown here is derived from an EMBL/GenBank/DDBJ whole genome shotgun (WGS) entry which is preliminary data.</text>
</comment>
<dbReference type="PANTHER" id="PTHR31595:SF27">
    <property type="entry name" value="WAX SYNTHASE DOMAIN-CONTAINING PROTEIN-RELATED"/>
    <property type="match status" value="1"/>
</dbReference>
<evidence type="ECO:0000256" key="1">
    <source>
        <dbReference type="ARBA" id="ARBA00004141"/>
    </source>
</evidence>
<protein>
    <recommendedName>
        <fullName evidence="8">Wax synthase domain-containing protein</fullName>
    </recommendedName>
</protein>
<dbReference type="PANTHER" id="PTHR31595">
    <property type="entry name" value="LONG-CHAIN-ALCOHOL O-FATTY-ACYLTRANSFERASE 3-RELATED"/>
    <property type="match status" value="1"/>
</dbReference>
<dbReference type="EMBL" id="PQXL01000526">
    <property type="protein sequence ID" value="THV45130.1"/>
    <property type="molecule type" value="Genomic_DNA"/>
</dbReference>
<feature type="transmembrane region" description="Helical" evidence="7">
    <location>
        <begin position="32"/>
        <end position="49"/>
    </location>
</feature>
<comment type="subcellular location">
    <subcellularLocation>
        <location evidence="1">Membrane</location>
        <topology evidence="1">Multi-pass membrane protein</topology>
    </subcellularLocation>
</comment>
<dbReference type="Proteomes" id="UP000308671">
    <property type="component" value="Unassembled WGS sequence"/>
</dbReference>
<keyword evidence="3" id="KW-0808">Transferase</keyword>
<feature type="transmembrane region" description="Helical" evidence="7">
    <location>
        <begin position="361"/>
        <end position="383"/>
    </location>
</feature>
<dbReference type="GO" id="GO:0006629">
    <property type="term" value="P:lipid metabolic process"/>
    <property type="evidence" value="ECO:0007669"/>
    <property type="project" value="InterPro"/>
</dbReference>
<feature type="transmembrane region" description="Helical" evidence="7">
    <location>
        <begin position="6"/>
        <end position="25"/>
    </location>
</feature>
<proteinExistence type="inferred from homology"/>
<sequence length="471" mass="53239">MTVATLLTHPLLLFFANILLTNLTAVHTTTRTARLLAFSLSVFFSYIALSNWNEHINTTGWAGRFLASGSFTMPNVIFDRFIIRNWQYGKDDLRRKRIGKEDEKEENKQTKSEWGQEVVGNTRYIGTSLEVANVPFFNTKDPVLGPTRWRFCLNHAATIVALYFLNTLAIDAQLNVDPKWMGDEYIPWFGMMLGDGIPDLRDQIITRVTISLLYTVCQFCYLQFFFSVAALLDVGLGGGEVRRWRPFFGAAKHAYTIRGFWGKFWHQNIQLTIKGPAEFITHSILHIPRSTLIARYLKIFLTFAVSGVTHVAADYGSGIHPAQSGAMSYFCAQALGIMIEDGVQEIWRLMGGKKNTLLGKIIGFIWVLAFICWSSPVWAYPFARTMRREDMLLTFGALKPLLVLDTPKLESEMAAVVASKAHSLSVAVEAILGSLPRTIREMFQTSPILTTYVSQFWAHENPRINGIIIKD</sequence>
<dbReference type="GO" id="GO:0016020">
    <property type="term" value="C:membrane"/>
    <property type="evidence" value="ECO:0007669"/>
    <property type="project" value="UniProtKB-SubCell"/>
</dbReference>
<feature type="transmembrane region" description="Helical" evidence="7">
    <location>
        <begin position="61"/>
        <end position="78"/>
    </location>
</feature>
<dbReference type="AlphaFoldDB" id="A0A4S8QKL3"/>
<keyword evidence="4 7" id="KW-0812">Transmembrane</keyword>
<evidence type="ECO:0000256" key="4">
    <source>
        <dbReference type="ARBA" id="ARBA00022692"/>
    </source>
</evidence>